<comment type="caution">
    <text evidence="1">The sequence shown here is derived from an EMBL/GenBank/DDBJ whole genome shotgun (WGS) entry which is preliminary data.</text>
</comment>
<reference evidence="2" key="1">
    <citation type="journal article" date="2019" name="Curr. Biol.">
        <title>Genome Sequence of Striga asiatica Provides Insight into the Evolution of Plant Parasitism.</title>
        <authorList>
            <person name="Yoshida S."/>
            <person name="Kim S."/>
            <person name="Wafula E.K."/>
            <person name="Tanskanen J."/>
            <person name="Kim Y.M."/>
            <person name="Honaas L."/>
            <person name="Yang Z."/>
            <person name="Spallek T."/>
            <person name="Conn C.E."/>
            <person name="Ichihashi Y."/>
            <person name="Cheong K."/>
            <person name="Cui S."/>
            <person name="Der J.P."/>
            <person name="Gundlach H."/>
            <person name="Jiao Y."/>
            <person name="Hori C."/>
            <person name="Ishida J.K."/>
            <person name="Kasahara H."/>
            <person name="Kiba T."/>
            <person name="Kim M.S."/>
            <person name="Koo N."/>
            <person name="Laohavisit A."/>
            <person name="Lee Y.H."/>
            <person name="Lumba S."/>
            <person name="McCourt P."/>
            <person name="Mortimer J.C."/>
            <person name="Mutuku J.M."/>
            <person name="Nomura T."/>
            <person name="Sasaki-Sekimoto Y."/>
            <person name="Seto Y."/>
            <person name="Wang Y."/>
            <person name="Wakatake T."/>
            <person name="Sakakibara H."/>
            <person name="Demura T."/>
            <person name="Yamaguchi S."/>
            <person name="Yoneyama K."/>
            <person name="Manabe R.I."/>
            <person name="Nelson D.C."/>
            <person name="Schulman A.H."/>
            <person name="Timko M.P."/>
            <person name="dePamphilis C.W."/>
            <person name="Choi D."/>
            <person name="Shirasu K."/>
        </authorList>
    </citation>
    <scope>NUCLEOTIDE SEQUENCE [LARGE SCALE GENOMIC DNA]</scope>
    <source>
        <strain evidence="2">cv. UVA1</strain>
    </source>
</reference>
<dbReference type="EMBL" id="BKCP01006183">
    <property type="protein sequence ID" value="GER41706.1"/>
    <property type="molecule type" value="Genomic_DNA"/>
</dbReference>
<evidence type="ECO:0000313" key="2">
    <source>
        <dbReference type="Proteomes" id="UP000325081"/>
    </source>
</evidence>
<protein>
    <submittedName>
        <fullName evidence="1">RING/U-box superfamily protein</fullName>
    </submittedName>
</protein>
<keyword evidence="2" id="KW-1185">Reference proteome</keyword>
<name>A0A5A7Q9W1_STRAF</name>
<dbReference type="Proteomes" id="UP000325081">
    <property type="component" value="Unassembled WGS sequence"/>
</dbReference>
<gene>
    <name evidence="1" type="ORF">STAS_18433</name>
</gene>
<accession>A0A5A7Q9W1</accession>
<dbReference type="AlphaFoldDB" id="A0A5A7Q9W1"/>
<organism evidence="1 2">
    <name type="scientific">Striga asiatica</name>
    <name type="common">Asiatic witchweed</name>
    <name type="synonym">Buchnera asiatica</name>
    <dbReference type="NCBI Taxonomy" id="4170"/>
    <lineage>
        <taxon>Eukaryota</taxon>
        <taxon>Viridiplantae</taxon>
        <taxon>Streptophyta</taxon>
        <taxon>Embryophyta</taxon>
        <taxon>Tracheophyta</taxon>
        <taxon>Spermatophyta</taxon>
        <taxon>Magnoliopsida</taxon>
        <taxon>eudicotyledons</taxon>
        <taxon>Gunneridae</taxon>
        <taxon>Pentapetalae</taxon>
        <taxon>asterids</taxon>
        <taxon>lamiids</taxon>
        <taxon>Lamiales</taxon>
        <taxon>Orobanchaceae</taxon>
        <taxon>Buchnereae</taxon>
        <taxon>Striga</taxon>
    </lineage>
</organism>
<evidence type="ECO:0000313" key="1">
    <source>
        <dbReference type="EMBL" id="GER41706.1"/>
    </source>
</evidence>
<proteinExistence type="predicted"/>
<sequence length="171" mass="18758">MVVEVVRVGGPRVQSWATAVEVMVMPAVELVDDQGKTISSAEVGEKVAVEEDLVRWGKIHGGGMRQRETEAVRRQKLADEERVEIEHVRFKTHTSLTLALPAAKEIFFSSQFEIHPLPLPLTDLRRRLHLQPRSASALKSSFLPLPPASAGPPLASAVETLCPILLSVSIN</sequence>